<evidence type="ECO:0000256" key="1">
    <source>
        <dbReference type="SAM" id="MobiDB-lite"/>
    </source>
</evidence>
<feature type="signal peptide" evidence="2">
    <location>
        <begin position="1"/>
        <end position="17"/>
    </location>
</feature>
<dbReference type="AlphaFoldDB" id="A0AAJ0CT62"/>
<proteinExistence type="predicted"/>
<keyword evidence="2" id="KW-0732">Signal</keyword>
<comment type="caution">
    <text evidence="3">The sequence shown here is derived from an EMBL/GenBank/DDBJ whole genome shotgun (WGS) entry which is preliminary data.</text>
</comment>
<reference evidence="3" key="1">
    <citation type="submission" date="2023-06" db="EMBL/GenBank/DDBJ databases">
        <title>Conoideocrella luteorostrata (Hypocreales: Clavicipitaceae), a potential biocontrol fungus for elongate hemlock scale in United States Christmas tree production areas.</title>
        <authorList>
            <person name="Barrett H."/>
            <person name="Lovett B."/>
            <person name="Macias A.M."/>
            <person name="Stajich J.E."/>
            <person name="Kasson M.T."/>
        </authorList>
    </citation>
    <scope>NUCLEOTIDE SEQUENCE</scope>
    <source>
        <strain evidence="3">ARSEF 14590</strain>
    </source>
</reference>
<gene>
    <name evidence="3" type="ORF">QQS21_004906</name>
</gene>
<keyword evidence="4" id="KW-1185">Reference proteome</keyword>
<evidence type="ECO:0000313" key="3">
    <source>
        <dbReference type="EMBL" id="KAK2601521.1"/>
    </source>
</evidence>
<feature type="compositionally biased region" description="Basic and acidic residues" evidence="1">
    <location>
        <begin position="52"/>
        <end position="77"/>
    </location>
</feature>
<name>A0AAJ0CT62_9HYPO</name>
<evidence type="ECO:0000313" key="4">
    <source>
        <dbReference type="Proteomes" id="UP001251528"/>
    </source>
</evidence>
<organism evidence="3 4">
    <name type="scientific">Conoideocrella luteorostrata</name>
    <dbReference type="NCBI Taxonomy" id="1105319"/>
    <lineage>
        <taxon>Eukaryota</taxon>
        <taxon>Fungi</taxon>
        <taxon>Dikarya</taxon>
        <taxon>Ascomycota</taxon>
        <taxon>Pezizomycotina</taxon>
        <taxon>Sordariomycetes</taxon>
        <taxon>Hypocreomycetidae</taxon>
        <taxon>Hypocreales</taxon>
        <taxon>Clavicipitaceae</taxon>
        <taxon>Conoideocrella</taxon>
    </lineage>
</organism>
<sequence>MKHHYVSSLMFAALAVAASSPGKTEHQQPQRGGHPRLNSKSDHGTVGSDVADLLRSDSHNVGKEGPRRNDVEVDSSKESQVPGHLAYVPWDIENVPESGLKDIIFPMSMRDSIHQEGWYFAQDFFFGGTPGALAYIGLQPRRDNTSGPVIHAAFSSFAKGTKANDPNCKDGADGGPGVSCAVDIIGDYTHLHDLKVNNTGGTTWSGTLIDTLTKHETHIGSWTLPAHNTGLKGPWVGFVEWWPFNNPGGKDPACHQLNKTSVLFGIPRTSSSGAGPGNLGDAYEVSKCKGKQNFHSRRVGDSVEVTVGFNKLALEGH</sequence>
<accession>A0AAJ0CT62</accession>
<dbReference type="EMBL" id="JASWJB010000076">
    <property type="protein sequence ID" value="KAK2601521.1"/>
    <property type="molecule type" value="Genomic_DNA"/>
</dbReference>
<protein>
    <submittedName>
        <fullName evidence="3">Uncharacterized protein</fullName>
    </submittedName>
</protein>
<evidence type="ECO:0000256" key="2">
    <source>
        <dbReference type="SAM" id="SignalP"/>
    </source>
</evidence>
<dbReference type="Proteomes" id="UP001251528">
    <property type="component" value="Unassembled WGS sequence"/>
</dbReference>
<feature type="region of interest" description="Disordered" evidence="1">
    <location>
        <begin position="20"/>
        <end position="80"/>
    </location>
</feature>
<feature type="chain" id="PRO_5042617491" evidence="2">
    <location>
        <begin position="18"/>
        <end position="317"/>
    </location>
</feature>